<accession>A0A8B0SWW8</accession>
<sequence>MLMTVNIRNWSVCRSLVEHHRRKSVYKLLRKKEKDCDPPAYNVSVQWFQMGTGAL</sequence>
<evidence type="ECO:0000313" key="1">
    <source>
        <dbReference type="EMBL" id="QTX14718.1"/>
    </source>
</evidence>
<organism evidence="1">
    <name type="scientific">Klebsiella pneumoniae</name>
    <dbReference type="NCBI Taxonomy" id="573"/>
    <lineage>
        <taxon>Bacteria</taxon>
        <taxon>Pseudomonadati</taxon>
        <taxon>Pseudomonadota</taxon>
        <taxon>Gammaproteobacteria</taxon>
        <taxon>Enterobacterales</taxon>
        <taxon>Enterobacteriaceae</taxon>
        <taxon>Klebsiella/Raoultella group</taxon>
        <taxon>Klebsiella</taxon>
        <taxon>Klebsiella pneumoniae complex</taxon>
    </lineage>
</organism>
<protein>
    <submittedName>
        <fullName evidence="1">Uncharacterized protein</fullName>
    </submittedName>
</protein>
<dbReference type="EMBL" id="MN956836">
    <property type="protein sequence ID" value="QTX14718.1"/>
    <property type="molecule type" value="Genomic_DNA"/>
</dbReference>
<geneLocation type="plasmid" evidence="1">
    <name>p17-15-vir-like</name>
</geneLocation>
<reference evidence="1" key="1">
    <citation type="submission" date="2020-01" db="EMBL/GenBank/DDBJ databases">
        <authorList>
            <person name="Qin S."/>
        </authorList>
    </citation>
    <scope>NUCLEOTIDE SEQUENCE</scope>
    <source>
        <strain evidence="1">CVir17-16-YZ6g</strain>
        <plasmid evidence="1">p17-15-vir-like</plasmid>
    </source>
</reference>
<proteinExistence type="predicted"/>
<dbReference type="AlphaFoldDB" id="A0A8B0SWW8"/>
<name>A0A8B0SWW8_KLEPN</name>
<keyword evidence="1" id="KW-0614">Plasmid</keyword>